<dbReference type="Proteomes" id="UP000244792">
    <property type="component" value="Chromosome"/>
</dbReference>
<dbReference type="GO" id="GO:0009446">
    <property type="term" value="P:putrescine biosynthetic process"/>
    <property type="evidence" value="ECO:0007669"/>
    <property type="project" value="InterPro"/>
</dbReference>
<accession>A0A2R4W0N0</accession>
<sequence length="345" mass="40240">MSTLIAEWEKQDGLILVYPHEKTDWNKNLLKIRLFYHSLIDQIIKFGKVILIIPEDLSCENELNFNYKDLVCLKAKTNDTWIRDNGPIFIKKNDNLIFLNFKFNGWGNKFNFEFDNDLNNKLFSSGIFDKRVIKKDINFVLEGGSIDHNSAGIILTTQNCLLNENRNPQYSKEAIEELFLNIFEQKKILWIKSGKLMGDHTDSHIDMLAKFVNKDTIVYSKSLNKNYPYYNELNQMEKELTNFRDCNNKPFNLIPIFLPEVRDKQGNYLPATYTNFLIFNSAVLVPIYHSKEDENAIEVFEKIFFDKEVIPVDSRILITQGGALHCATNNIPDGFLNREVLKNEN</sequence>
<reference evidence="2 3" key="1">
    <citation type="submission" date="2017-04" db="EMBL/GenBank/DDBJ databases">
        <title>Genomic insights into metabolism of Thermodesulfobium acidiphilum.</title>
        <authorList>
            <person name="Toshchakov S.V."/>
            <person name="Frolov E.N."/>
            <person name="Kublanov I.V."/>
            <person name="Samarov N.I."/>
            <person name="Novikov A."/>
            <person name="Lebedinsky A.V."/>
            <person name="Bonch-Osmolovskaya E.A."/>
            <person name="Chernyh N.A."/>
        </authorList>
    </citation>
    <scope>NUCLEOTIDE SEQUENCE [LARGE SCALE GENOMIC DNA]</scope>
    <source>
        <strain evidence="2 3">3127-1</strain>
    </source>
</reference>
<evidence type="ECO:0000256" key="1">
    <source>
        <dbReference type="ARBA" id="ARBA00022801"/>
    </source>
</evidence>
<keyword evidence="3" id="KW-1185">Reference proteome</keyword>
<organism evidence="2 3">
    <name type="scientific">Thermodesulfobium acidiphilum</name>
    <dbReference type="NCBI Taxonomy" id="1794699"/>
    <lineage>
        <taxon>Bacteria</taxon>
        <taxon>Pseudomonadati</taxon>
        <taxon>Thermodesulfobiota</taxon>
        <taxon>Thermodesulfobiia</taxon>
        <taxon>Thermodesulfobiales</taxon>
        <taxon>Thermodesulfobiaceae</taxon>
        <taxon>Thermodesulfobium</taxon>
    </lineage>
</organism>
<dbReference type="PANTHER" id="PTHR31377:SF0">
    <property type="entry name" value="AGMATINE DEIMINASE-RELATED"/>
    <property type="match status" value="1"/>
</dbReference>
<keyword evidence="1" id="KW-0378">Hydrolase</keyword>
<dbReference type="GO" id="GO:0047632">
    <property type="term" value="F:agmatine deiminase activity"/>
    <property type="evidence" value="ECO:0007669"/>
    <property type="project" value="TreeGrafter"/>
</dbReference>
<name>A0A2R4W0N0_THEAF</name>
<evidence type="ECO:0000313" key="3">
    <source>
        <dbReference type="Proteomes" id="UP000244792"/>
    </source>
</evidence>
<dbReference type="SUPFAM" id="SSF55909">
    <property type="entry name" value="Pentein"/>
    <property type="match status" value="1"/>
</dbReference>
<dbReference type="GO" id="GO:0004668">
    <property type="term" value="F:protein-arginine deiminase activity"/>
    <property type="evidence" value="ECO:0007669"/>
    <property type="project" value="InterPro"/>
</dbReference>
<dbReference type="PANTHER" id="PTHR31377">
    <property type="entry name" value="AGMATINE DEIMINASE-RELATED"/>
    <property type="match status" value="1"/>
</dbReference>
<protein>
    <submittedName>
        <fullName evidence="2">Agmatine/peptidylarginine deiminase</fullName>
    </submittedName>
</protein>
<dbReference type="Pfam" id="PF04371">
    <property type="entry name" value="PAD_porph"/>
    <property type="match status" value="1"/>
</dbReference>
<gene>
    <name evidence="2" type="ORF">TDSAC_0921</name>
</gene>
<dbReference type="InterPro" id="IPR007466">
    <property type="entry name" value="Peptidyl-Arg-deiminase_porph"/>
</dbReference>
<proteinExistence type="predicted"/>
<dbReference type="EMBL" id="CP020921">
    <property type="protein sequence ID" value="AWB10276.1"/>
    <property type="molecule type" value="Genomic_DNA"/>
</dbReference>
<dbReference type="AlphaFoldDB" id="A0A2R4W0N0"/>
<dbReference type="OrthoDB" id="9808013at2"/>
<dbReference type="RefSeq" id="WP_108309089.1">
    <property type="nucleotide sequence ID" value="NZ_CP020921.1"/>
</dbReference>
<dbReference type="Gene3D" id="3.75.10.10">
    <property type="entry name" value="L-arginine/glycine Amidinotransferase, Chain A"/>
    <property type="match status" value="1"/>
</dbReference>
<dbReference type="KEGG" id="taci:TDSAC_0921"/>
<evidence type="ECO:0000313" key="2">
    <source>
        <dbReference type="EMBL" id="AWB10276.1"/>
    </source>
</evidence>